<dbReference type="GO" id="GO:0016020">
    <property type="term" value="C:membrane"/>
    <property type="evidence" value="ECO:0007669"/>
    <property type="project" value="InterPro"/>
</dbReference>
<protein>
    <recommendedName>
        <fullName evidence="2">EamA domain-containing protein</fullName>
    </recommendedName>
</protein>
<feature type="transmembrane region" description="Helical" evidence="1">
    <location>
        <begin position="192"/>
        <end position="214"/>
    </location>
</feature>
<dbReference type="SUPFAM" id="SSF103481">
    <property type="entry name" value="Multidrug resistance efflux transporter EmrE"/>
    <property type="match status" value="2"/>
</dbReference>
<dbReference type="STRING" id="93684.SAMN05421853_10474"/>
<feature type="transmembrane region" description="Helical" evidence="1">
    <location>
        <begin position="226"/>
        <end position="248"/>
    </location>
</feature>
<organism evidence="3 4">
    <name type="scientific">Roseivivax halotolerans</name>
    <dbReference type="NCBI Taxonomy" id="93684"/>
    <lineage>
        <taxon>Bacteria</taxon>
        <taxon>Pseudomonadati</taxon>
        <taxon>Pseudomonadota</taxon>
        <taxon>Alphaproteobacteria</taxon>
        <taxon>Rhodobacterales</taxon>
        <taxon>Roseobacteraceae</taxon>
        <taxon>Roseivivax</taxon>
    </lineage>
</organism>
<dbReference type="Proteomes" id="UP000243106">
    <property type="component" value="Unassembled WGS sequence"/>
</dbReference>
<feature type="transmembrane region" description="Helical" evidence="1">
    <location>
        <begin position="160"/>
        <end position="180"/>
    </location>
</feature>
<feature type="domain" description="EamA" evidence="2">
    <location>
        <begin position="160"/>
        <end position="298"/>
    </location>
</feature>
<dbReference type="Pfam" id="PF00892">
    <property type="entry name" value="EamA"/>
    <property type="match status" value="1"/>
</dbReference>
<dbReference type="InterPro" id="IPR000620">
    <property type="entry name" value="EamA_dom"/>
</dbReference>
<feature type="transmembrane region" description="Helical" evidence="1">
    <location>
        <begin position="284"/>
        <end position="300"/>
    </location>
</feature>
<keyword evidence="1" id="KW-1133">Transmembrane helix</keyword>
<dbReference type="AlphaFoldDB" id="A0A1I5XRS5"/>
<name>A0A1I5XRS5_9RHOB</name>
<evidence type="ECO:0000256" key="1">
    <source>
        <dbReference type="SAM" id="Phobius"/>
    </source>
</evidence>
<keyword evidence="4" id="KW-1185">Reference proteome</keyword>
<feature type="transmembrane region" description="Helical" evidence="1">
    <location>
        <begin position="112"/>
        <end position="140"/>
    </location>
</feature>
<keyword evidence="1" id="KW-0812">Transmembrane</keyword>
<gene>
    <name evidence="3" type="ORF">SAMN05421853_10474</name>
</gene>
<evidence type="ECO:0000313" key="3">
    <source>
        <dbReference type="EMBL" id="SFQ34644.1"/>
    </source>
</evidence>
<proteinExistence type="predicted"/>
<dbReference type="InterPro" id="IPR037185">
    <property type="entry name" value="EmrE-like"/>
</dbReference>
<feature type="transmembrane region" description="Helical" evidence="1">
    <location>
        <begin position="70"/>
        <end position="92"/>
    </location>
</feature>
<reference evidence="4" key="1">
    <citation type="submission" date="2016-10" db="EMBL/GenBank/DDBJ databases">
        <authorList>
            <person name="Varghese N."/>
            <person name="Submissions S."/>
        </authorList>
    </citation>
    <scope>NUCLEOTIDE SEQUENCE [LARGE SCALE GENOMIC DNA]</scope>
    <source>
        <strain evidence="4">JCM 10271</strain>
    </source>
</reference>
<evidence type="ECO:0000313" key="4">
    <source>
        <dbReference type="Proteomes" id="UP000243106"/>
    </source>
</evidence>
<evidence type="ECO:0000259" key="2">
    <source>
        <dbReference type="Pfam" id="PF00892"/>
    </source>
</evidence>
<keyword evidence="1" id="KW-0472">Membrane</keyword>
<feature type="transmembrane region" description="Helical" evidence="1">
    <location>
        <begin position="37"/>
        <end position="58"/>
    </location>
</feature>
<dbReference type="EMBL" id="FOXV01000004">
    <property type="protein sequence ID" value="SFQ34644.1"/>
    <property type="molecule type" value="Genomic_DNA"/>
</dbReference>
<accession>A0A1I5XRS5</accession>
<sequence>MIEPWILFTLSAAAFQTLRFALHKILSLGGLSSTGSSFARFAYAMPFAWAGAAFWLWLQGTGLPPLGRAFWLYAPAGALAQILATICVVALFETRNFAVGITFKKTEVIQTALLAFIVLGEAVSPGGWAAILIGLAGVLLLSETPGIAGRWWQRIGPREVALGLGSGFFFAISAVGYRGATLAVASDDPVTRAILSLALVTLMQTAALGLWLRLRTPGTLSAVWAVRARGVWLGAASMAGSVSWFSAFTLQNAAYVQALGQVELIFSVAVSALFFRESVTRREIAGIAVLTLSILVLILAL</sequence>
<feature type="transmembrane region" description="Helical" evidence="1">
    <location>
        <begin position="254"/>
        <end position="275"/>
    </location>
</feature>